<dbReference type="RefSeq" id="XP_008721322.1">
    <property type="nucleotide sequence ID" value="XM_008723100.1"/>
</dbReference>
<dbReference type="PANTHER" id="PTHR42085">
    <property type="entry name" value="F-BOX DOMAIN-CONTAINING PROTEIN"/>
    <property type="match status" value="1"/>
</dbReference>
<dbReference type="HOGENOM" id="CLU_055163_2_0_1"/>
<dbReference type="AlphaFoldDB" id="W2RL99"/>
<gene>
    <name evidence="1" type="ORF">HMPREF1541_08782</name>
</gene>
<evidence type="ECO:0000313" key="2">
    <source>
        <dbReference type="Proteomes" id="UP000030752"/>
    </source>
</evidence>
<dbReference type="GeneID" id="19976121"/>
<reference evidence="1 2" key="1">
    <citation type="submission" date="2013-03" db="EMBL/GenBank/DDBJ databases">
        <title>The Genome Sequence of Phialophora europaea CBS 101466.</title>
        <authorList>
            <consortium name="The Broad Institute Genomics Platform"/>
            <person name="Cuomo C."/>
            <person name="de Hoog S."/>
            <person name="Gorbushina A."/>
            <person name="Walker B."/>
            <person name="Young S.K."/>
            <person name="Zeng Q."/>
            <person name="Gargeya S."/>
            <person name="Fitzgerald M."/>
            <person name="Haas B."/>
            <person name="Abouelleil A."/>
            <person name="Allen A.W."/>
            <person name="Alvarado L."/>
            <person name="Arachchi H.M."/>
            <person name="Berlin A.M."/>
            <person name="Chapman S.B."/>
            <person name="Gainer-Dewar J."/>
            <person name="Goldberg J."/>
            <person name="Griggs A."/>
            <person name="Gujja S."/>
            <person name="Hansen M."/>
            <person name="Howarth C."/>
            <person name="Imamovic A."/>
            <person name="Ireland A."/>
            <person name="Larimer J."/>
            <person name="McCowan C."/>
            <person name="Murphy C."/>
            <person name="Pearson M."/>
            <person name="Poon T.W."/>
            <person name="Priest M."/>
            <person name="Roberts A."/>
            <person name="Saif S."/>
            <person name="Shea T."/>
            <person name="Sisk P."/>
            <person name="Sykes S."/>
            <person name="Wortman J."/>
            <person name="Nusbaum C."/>
            <person name="Birren B."/>
        </authorList>
    </citation>
    <scope>NUCLEOTIDE SEQUENCE [LARGE SCALE GENOMIC DNA]</scope>
    <source>
        <strain evidence="1 2">CBS 101466</strain>
    </source>
</reference>
<dbReference type="STRING" id="1220924.W2RL99"/>
<protein>
    <recommendedName>
        <fullName evidence="3">F-box domain-containing protein</fullName>
    </recommendedName>
</protein>
<keyword evidence="2" id="KW-1185">Reference proteome</keyword>
<evidence type="ECO:0008006" key="3">
    <source>
        <dbReference type="Google" id="ProtNLM"/>
    </source>
</evidence>
<dbReference type="InterPro" id="IPR038883">
    <property type="entry name" value="AN11006-like"/>
</dbReference>
<dbReference type="EMBL" id="KB822725">
    <property type="protein sequence ID" value="ETN36504.1"/>
    <property type="molecule type" value="Genomic_DNA"/>
</dbReference>
<sequence length="304" mass="35154">MLAQEDSGLFQLPIEIRNRIFEYALEEDDDLLQPFGHDRLYFRPDRRCPQVIQLFFLRACKRAYQETRAMPVSLADHTIWLAGGPYRLLPNSRGATGKMLAWQESLNREQRAAVRRIRLYTESLKLHELPLVSDLHAGQVSLVVRASRASAFAPHMWSYCPQFFALCPWLPGYCFPEMMSAQPQEPDMSFLRSKMDETTWGGRISQIEGLEKFRLELEAPEHLKDDFEAVLARAKYWRFPISGSFDALLPTGEVRRWSWKGYAEPRADHEASLTDEAVALLPQTTYMVAEISWIKYKDGVADYI</sequence>
<dbReference type="OrthoDB" id="288942at2759"/>
<dbReference type="Proteomes" id="UP000030752">
    <property type="component" value="Unassembled WGS sequence"/>
</dbReference>
<dbReference type="PANTHER" id="PTHR42085:SF1">
    <property type="entry name" value="F-BOX DOMAIN-CONTAINING PROTEIN"/>
    <property type="match status" value="1"/>
</dbReference>
<dbReference type="eggNOG" id="ENOG502ST8E">
    <property type="taxonomic scope" value="Eukaryota"/>
</dbReference>
<evidence type="ECO:0000313" key="1">
    <source>
        <dbReference type="EMBL" id="ETN36504.1"/>
    </source>
</evidence>
<organism evidence="1 2">
    <name type="scientific">Cyphellophora europaea (strain CBS 101466)</name>
    <name type="common">Phialophora europaea</name>
    <dbReference type="NCBI Taxonomy" id="1220924"/>
    <lineage>
        <taxon>Eukaryota</taxon>
        <taxon>Fungi</taxon>
        <taxon>Dikarya</taxon>
        <taxon>Ascomycota</taxon>
        <taxon>Pezizomycotina</taxon>
        <taxon>Eurotiomycetes</taxon>
        <taxon>Chaetothyriomycetidae</taxon>
        <taxon>Chaetothyriales</taxon>
        <taxon>Cyphellophoraceae</taxon>
        <taxon>Cyphellophora</taxon>
    </lineage>
</organism>
<accession>W2RL99</accession>
<dbReference type="InParanoid" id="W2RL99"/>
<name>W2RL99_CYPE1</name>
<dbReference type="VEuPathDB" id="FungiDB:HMPREF1541_08782"/>
<proteinExistence type="predicted"/>